<gene>
    <name evidence="2" type="ORF">CCON33237_1658</name>
</gene>
<reference evidence="3" key="1">
    <citation type="submission" date="2015-08" db="EMBL/GenBank/DDBJ databases">
        <title>Comparative genomics of the Campylobacter concisus group.</title>
        <authorList>
            <person name="Miller W.G."/>
            <person name="Yee E."/>
            <person name="Chapman M.H."/>
            <person name="Huynh S."/>
            <person name="Bono J.L."/>
            <person name="On S.L.W."/>
            <person name="St Leger J."/>
            <person name="Foster G."/>
            <person name="Parker C.T."/>
        </authorList>
    </citation>
    <scope>NUCLEOTIDE SEQUENCE [LARGE SCALE GENOMIC DNA]</scope>
    <source>
        <strain evidence="3">ATCC 33237</strain>
    </source>
</reference>
<dbReference type="GeneID" id="28663337"/>
<evidence type="ECO:0000313" key="2">
    <source>
        <dbReference type="EMBL" id="ALF48306.1"/>
    </source>
</evidence>
<proteinExistence type="predicted"/>
<organism evidence="2 3">
    <name type="scientific">Campylobacter concisus</name>
    <dbReference type="NCBI Taxonomy" id="199"/>
    <lineage>
        <taxon>Bacteria</taxon>
        <taxon>Pseudomonadati</taxon>
        <taxon>Campylobacterota</taxon>
        <taxon>Epsilonproteobacteria</taxon>
        <taxon>Campylobacterales</taxon>
        <taxon>Campylobacteraceae</taxon>
        <taxon>Campylobacter</taxon>
    </lineage>
</organism>
<dbReference type="Proteomes" id="UP000066049">
    <property type="component" value="Chromosome"/>
</dbReference>
<dbReference type="AlphaFoldDB" id="A0A0M4TNC4"/>
<evidence type="ECO:0000256" key="1">
    <source>
        <dbReference type="SAM" id="SignalP"/>
    </source>
</evidence>
<evidence type="ECO:0000313" key="3">
    <source>
        <dbReference type="Proteomes" id="UP000066049"/>
    </source>
</evidence>
<keyword evidence="1" id="KW-0732">Signal</keyword>
<evidence type="ECO:0008006" key="4">
    <source>
        <dbReference type="Google" id="ProtNLM"/>
    </source>
</evidence>
<dbReference type="PROSITE" id="PS51257">
    <property type="entry name" value="PROKAR_LIPOPROTEIN"/>
    <property type="match status" value="1"/>
</dbReference>
<dbReference type="PATRIC" id="fig|199.248.peg.1711"/>
<dbReference type="RefSeq" id="WP_054197221.1">
    <property type="nucleotide sequence ID" value="NZ_CABMKQ010000018.1"/>
</dbReference>
<protein>
    <recommendedName>
        <fullName evidence="4">Chemotaxis protein</fullName>
    </recommendedName>
</protein>
<dbReference type="KEGG" id="ccoc:CCON33237_1658"/>
<feature type="chain" id="PRO_5005802535" description="Chemotaxis protein" evidence="1">
    <location>
        <begin position="26"/>
        <end position="165"/>
    </location>
</feature>
<sequence length="165" mass="18916">MKFIKILIFLALLLTACTAANYANAFEKIGIFEDGVYRFSENGLEVNKDLLVKVISVQNADSTRKKIISMLNIPQKSKINDFKTSDAGVIVWPFYEFEGKFLTTIIVENIKKEDSDQKLLKMLELKHPFYSTLQARRKGAKDAIDVKYVLNFKEAKLVKSFQNRP</sequence>
<dbReference type="EMBL" id="CP012541">
    <property type="protein sequence ID" value="ALF48306.1"/>
    <property type="molecule type" value="Genomic_DNA"/>
</dbReference>
<accession>A0A0M4TNC4</accession>
<name>A0A0M4TNC4_9BACT</name>
<feature type="signal peptide" evidence="1">
    <location>
        <begin position="1"/>
        <end position="25"/>
    </location>
</feature>